<evidence type="ECO:0000256" key="7">
    <source>
        <dbReference type="SAM" id="MobiDB-lite"/>
    </source>
</evidence>
<evidence type="ECO:0000256" key="4">
    <source>
        <dbReference type="ARBA" id="ARBA00022737"/>
    </source>
</evidence>
<feature type="region of interest" description="Disordered" evidence="7">
    <location>
        <begin position="1"/>
        <end position="22"/>
    </location>
</feature>
<dbReference type="GO" id="GO:0071013">
    <property type="term" value="C:catalytic step 2 spliceosome"/>
    <property type="evidence" value="ECO:0007669"/>
    <property type="project" value="TreeGrafter"/>
</dbReference>
<sequence length="967" mass="108868">MSSRWERSTSFPSTPEGYQTLDSNDSLIEPELMAPDQDFLKRPAPANYVAGLGRGATGFVTQSDLGPARQGPTPEDIQAALKQRAEELGKGKPTAYINNSREKGKEKEIDEDDNDPYQDPDNEVGLFSKAPYDADDAEADRIWDMIEEKQTRHTRKRQAAREQREREERERKNPTISQQFAAEKRALASVTLEEWENIPEVGDLTGKNRRARENQRQRAYAVPDSVIGSASRSAQYGSTIADDEAAEPESEQVDFAEIGGARGKALRLRLDQAAKDAEYNGSATSVDPKQYLKELDIIEKRAQASESSEVKENRYLYENVVKSNPTYAPGWLALVNLEENAGRLGAAKKAVQKGCAHCPKSEDLWLANIRLHEGKNAKIVAAEALDKLPKSANLWMKKNVARRAIENNRTSIRIWKEAVSLEEHAEQASKLLTKAVQLIPLAVELWLALARMQKTAESAQQILNQARQAVPTSREIWIAAARLHEQTGGSFEKLNIMERAVKALSRENAMPKREEWIGEAERCEEEGDVLTCASIIRETLGWGLGENDDRKVVWEDDAKACIGRGSYATARAIYQFAVRVFPEDQSLWNAAVDLERVHGTKEALLKVLKQAVEACPKGEQFWLQYSKELSQSGEIDEARKVLGLAFDKNPGNENIWLAAVKLEADSNQIEQARELLATARQEAGTDRVWVKSVTFERRYGNNEDALRLVNDGLSRYPKAAKLWMSKGQIYEALKKLPQAREAYYAGYQACPHSAPLWILGARVNEKLGVVVRARGILDQARIKNPKSELLWLESVRLERRNGSIKNAQYIMAQALQQLPKSGLLWSENVWYLENRAQRKTRCLEAIRKVDNDPALFVTVARIFWSERRLEKAMTWFEKAIVADRDYGDGWAWYYKFLTLHGTEVSTPASSQKSALLTFPKEKRADVMSKCVSSEPKHGEVWQSISKDLDTPRDSTEEILKAAANAVE</sequence>
<dbReference type="SUPFAM" id="SSF48452">
    <property type="entry name" value="TPR-like"/>
    <property type="match status" value="4"/>
</dbReference>
<dbReference type="RefSeq" id="XP_058325312.1">
    <property type="nucleotide sequence ID" value="XM_058479789.1"/>
</dbReference>
<reference evidence="9" key="1">
    <citation type="submission" date="2022-11" db="EMBL/GenBank/DDBJ databases">
        <authorList>
            <person name="Petersen C."/>
        </authorList>
    </citation>
    <scope>NUCLEOTIDE SEQUENCE</scope>
    <source>
        <strain evidence="9">IBT 19713</strain>
    </source>
</reference>
<dbReference type="Pfam" id="PF13428">
    <property type="entry name" value="TPR_14"/>
    <property type="match status" value="1"/>
</dbReference>
<dbReference type="PANTHER" id="PTHR11246:SF1">
    <property type="entry name" value="PRE-MRNA-PROCESSING FACTOR 6"/>
    <property type="match status" value="1"/>
</dbReference>
<feature type="compositionally biased region" description="Acidic residues" evidence="7">
    <location>
        <begin position="109"/>
        <end position="122"/>
    </location>
</feature>
<feature type="compositionally biased region" description="Polar residues" evidence="7">
    <location>
        <begin position="8"/>
        <end position="22"/>
    </location>
</feature>
<feature type="region of interest" description="Disordered" evidence="7">
    <location>
        <begin position="57"/>
        <end position="76"/>
    </location>
</feature>
<gene>
    <name evidence="9" type="ORF">N7468_010494</name>
</gene>
<dbReference type="InterPro" id="IPR011990">
    <property type="entry name" value="TPR-like_helical_dom_sf"/>
</dbReference>
<keyword evidence="6" id="KW-0539">Nucleus</keyword>
<accession>A0A9W9N7S7</accession>
<dbReference type="FunFam" id="1.25.40.10:FF:000256">
    <property type="entry name" value="Probable pre-mRNA splicing factor prp1"/>
    <property type="match status" value="1"/>
</dbReference>
<dbReference type="SMART" id="SM00028">
    <property type="entry name" value="TPR"/>
    <property type="match status" value="3"/>
</dbReference>
<dbReference type="OrthoDB" id="440128at2759"/>
<comment type="subcellular location">
    <subcellularLocation>
        <location evidence="1">Nucleus</location>
    </subcellularLocation>
</comment>
<evidence type="ECO:0000256" key="3">
    <source>
        <dbReference type="ARBA" id="ARBA00022664"/>
    </source>
</evidence>
<evidence type="ECO:0000256" key="2">
    <source>
        <dbReference type="ARBA" id="ARBA00011524"/>
    </source>
</evidence>
<dbReference type="InterPro" id="IPR003107">
    <property type="entry name" value="HAT"/>
</dbReference>
<dbReference type="InterPro" id="IPR010491">
    <property type="entry name" value="PRP1_N"/>
</dbReference>
<evidence type="ECO:0000313" key="9">
    <source>
        <dbReference type="EMBL" id="KAJ5214815.1"/>
    </source>
</evidence>
<dbReference type="Pfam" id="PF06424">
    <property type="entry name" value="PRP1_N"/>
    <property type="match status" value="1"/>
</dbReference>
<protein>
    <recommendedName>
        <fullName evidence="8">PRP1 splicing factor N-terminal domain-containing protein</fullName>
    </recommendedName>
</protein>
<evidence type="ECO:0000256" key="6">
    <source>
        <dbReference type="ARBA" id="ARBA00023242"/>
    </source>
</evidence>
<evidence type="ECO:0000259" key="8">
    <source>
        <dbReference type="Pfam" id="PF06424"/>
    </source>
</evidence>
<dbReference type="Gene3D" id="1.25.40.10">
    <property type="entry name" value="Tetratricopeptide repeat domain"/>
    <property type="match status" value="5"/>
</dbReference>
<dbReference type="EMBL" id="JAPQKS010000009">
    <property type="protein sequence ID" value="KAJ5214815.1"/>
    <property type="molecule type" value="Genomic_DNA"/>
</dbReference>
<dbReference type="PANTHER" id="PTHR11246">
    <property type="entry name" value="PRE-MRNA SPLICING FACTOR"/>
    <property type="match status" value="1"/>
</dbReference>
<feature type="region of interest" description="Disordered" evidence="7">
    <location>
        <begin position="931"/>
        <end position="951"/>
    </location>
</feature>
<dbReference type="AlphaFoldDB" id="A0A9W9N7S7"/>
<organism evidence="9 10">
    <name type="scientific">Penicillium chermesinum</name>
    <dbReference type="NCBI Taxonomy" id="63820"/>
    <lineage>
        <taxon>Eukaryota</taxon>
        <taxon>Fungi</taxon>
        <taxon>Dikarya</taxon>
        <taxon>Ascomycota</taxon>
        <taxon>Pezizomycotina</taxon>
        <taxon>Eurotiomycetes</taxon>
        <taxon>Eurotiomycetidae</taxon>
        <taxon>Eurotiales</taxon>
        <taxon>Aspergillaceae</taxon>
        <taxon>Penicillium</taxon>
    </lineage>
</organism>
<dbReference type="InterPro" id="IPR019734">
    <property type="entry name" value="TPR_rpt"/>
</dbReference>
<dbReference type="GO" id="GO:0000244">
    <property type="term" value="P:spliceosomal tri-snRNP complex assembly"/>
    <property type="evidence" value="ECO:0007669"/>
    <property type="project" value="TreeGrafter"/>
</dbReference>
<evidence type="ECO:0000256" key="1">
    <source>
        <dbReference type="ARBA" id="ARBA00004123"/>
    </source>
</evidence>
<dbReference type="GeneID" id="83207093"/>
<name>A0A9W9N7S7_9EURO</name>
<proteinExistence type="predicted"/>
<dbReference type="InterPro" id="IPR045075">
    <property type="entry name" value="Syf1-like"/>
</dbReference>
<feature type="region of interest" description="Disordered" evidence="7">
    <location>
        <begin position="145"/>
        <end position="181"/>
    </location>
</feature>
<keyword evidence="10" id="KW-1185">Reference proteome</keyword>
<keyword evidence="5" id="KW-0508">mRNA splicing</keyword>
<feature type="compositionally biased region" description="Basic and acidic residues" evidence="7">
    <location>
        <begin position="159"/>
        <end position="173"/>
    </location>
</feature>
<dbReference type="Pfam" id="PF13432">
    <property type="entry name" value="TPR_16"/>
    <property type="match status" value="1"/>
</dbReference>
<dbReference type="GO" id="GO:0046540">
    <property type="term" value="C:U4/U6 x U5 tri-snRNP complex"/>
    <property type="evidence" value="ECO:0007669"/>
    <property type="project" value="TreeGrafter"/>
</dbReference>
<keyword evidence="4" id="KW-0677">Repeat</keyword>
<feature type="region of interest" description="Disordered" evidence="7">
    <location>
        <begin position="84"/>
        <end position="133"/>
    </location>
</feature>
<dbReference type="Proteomes" id="UP001150941">
    <property type="component" value="Unassembled WGS sequence"/>
</dbReference>
<comment type="caution">
    <text evidence="9">The sequence shown here is derived from an EMBL/GenBank/DDBJ whole genome shotgun (WGS) entry which is preliminary data.</text>
</comment>
<comment type="subunit">
    <text evidence="2">Associated with the spliceosome.</text>
</comment>
<evidence type="ECO:0000313" key="10">
    <source>
        <dbReference type="Proteomes" id="UP001150941"/>
    </source>
</evidence>
<evidence type="ECO:0000256" key="5">
    <source>
        <dbReference type="ARBA" id="ARBA00023187"/>
    </source>
</evidence>
<dbReference type="Pfam" id="PF14559">
    <property type="entry name" value="TPR_19"/>
    <property type="match status" value="1"/>
</dbReference>
<keyword evidence="3" id="KW-0507">mRNA processing</keyword>
<reference evidence="9" key="2">
    <citation type="journal article" date="2023" name="IMA Fungus">
        <title>Comparative genomic study of the Penicillium genus elucidates a diverse pangenome and 15 lateral gene transfer events.</title>
        <authorList>
            <person name="Petersen C."/>
            <person name="Sorensen T."/>
            <person name="Nielsen M.R."/>
            <person name="Sondergaard T.E."/>
            <person name="Sorensen J.L."/>
            <person name="Fitzpatrick D.A."/>
            <person name="Frisvad J.C."/>
            <person name="Nielsen K.L."/>
        </authorList>
    </citation>
    <scope>NUCLEOTIDE SEQUENCE</scope>
    <source>
        <strain evidence="9">IBT 19713</strain>
    </source>
</reference>
<feature type="domain" description="PRP1 splicing factor N-terminal" evidence="8">
    <location>
        <begin position="44"/>
        <end position="207"/>
    </location>
</feature>
<dbReference type="SMART" id="SM00386">
    <property type="entry name" value="HAT"/>
    <property type="match status" value="10"/>
</dbReference>